<feature type="transmembrane region" description="Helical" evidence="6">
    <location>
        <begin position="149"/>
        <end position="169"/>
    </location>
</feature>
<dbReference type="GO" id="GO:0016755">
    <property type="term" value="F:aminoacyltransferase activity"/>
    <property type="evidence" value="ECO:0007669"/>
    <property type="project" value="TreeGrafter"/>
</dbReference>
<dbReference type="PANTHER" id="PTHR34697">
    <property type="entry name" value="PHOSPHATIDYLGLYCEROL LYSYLTRANSFERASE"/>
    <property type="match status" value="1"/>
</dbReference>
<dbReference type="PANTHER" id="PTHR34697:SF2">
    <property type="entry name" value="PHOSPHATIDYLGLYCEROL LYSYLTRANSFERASE"/>
    <property type="match status" value="1"/>
</dbReference>
<dbReference type="Proteomes" id="UP000316609">
    <property type="component" value="Unassembled WGS sequence"/>
</dbReference>
<accession>A0A538TMZ9</accession>
<name>A0A538TMZ9_UNCEI</name>
<organism evidence="8 9">
    <name type="scientific">Eiseniibacteriota bacterium</name>
    <dbReference type="NCBI Taxonomy" id="2212470"/>
    <lineage>
        <taxon>Bacteria</taxon>
        <taxon>Candidatus Eiseniibacteriota</taxon>
    </lineage>
</organism>
<feature type="domain" description="Phosphatidylglycerol lysyltransferase C-terminal" evidence="7">
    <location>
        <begin position="310"/>
        <end position="634"/>
    </location>
</feature>
<dbReference type="GO" id="GO:0055091">
    <property type="term" value="P:phospholipid homeostasis"/>
    <property type="evidence" value="ECO:0007669"/>
    <property type="project" value="TreeGrafter"/>
</dbReference>
<evidence type="ECO:0000259" key="7">
    <source>
        <dbReference type="Pfam" id="PF09924"/>
    </source>
</evidence>
<comment type="caution">
    <text evidence="8">The sequence shown here is derived from an EMBL/GenBank/DDBJ whole genome shotgun (WGS) entry which is preliminary data.</text>
</comment>
<comment type="subcellular location">
    <subcellularLocation>
        <location evidence="1">Cell membrane</location>
        <topology evidence="1">Multi-pass membrane protein</topology>
    </subcellularLocation>
</comment>
<evidence type="ECO:0000256" key="2">
    <source>
        <dbReference type="ARBA" id="ARBA00022475"/>
    </source>
</evidence>
<feature type="transmembrane region" description="Helical" evidence="6">
    <location>
        <begin position="270"/>
        <end position="291"/>
    </location>
</feature>
<evidence type="ECO:0000256" key="6">
    <source>
        <dbReference type="SAM" id="Phobius"/>
    </source>
</evidence>
<feature type="transmembrane region" description="Helical" evidence="6">
    <location>
        <begin position="207"/>
        <end position="225"/>
    </location>
</feature>
<evidence type="ECO:0000256" key="5">
    <source>
        <dbReference type="ARBA" id="ARBA00023136"/>
    </source>
</evidence>
<dbReference type="InterPro" id="IPR024320">
    <property type="entry name" value="LPG_synthase_C"/>
</dbReference>
<evidence type="ECO:0000313" key="9">
    <source>
        <dbReference type="Proteomes" id="UP000316609"/>
    </source>
</evidence>
<dbReference type="GO" id="GO:0005886">
    <property type="term" value="C:plasma membrane"/>
    <property type="evidence" value="ECO:0007669"/>
    <property type="project" value="UniProtKB-SubCell"/>
</dbReference>
<feature type="transmembrane region" description="Helical" evidence="6">
    <location>
        <begin position="123"/>
        <end position="142"/>
    </location>
</feature>
<dbReference type="Pfam" id="PF09924">
    <property type="entry name" value="LPG_synthase_C"/>
    <property type="match status" value="1"/>
</dbReference>
<proteinExistence type="predicted"/>
<evidence type="ECO:0000256" key="1">
    <source>
        <dbReference type="ARBA" id="ARBA00004651"/>
    </source>
</evidence>
<dbReference type="InterPro" id="IPR051211">
    <property type="entry name" value="PG_lysyltransferase"/>
</dbReference>
<dbReference type="EMBL" id="VBOY01000077">
    <property type="protein sequence ID" value="TMQ64994.1"/>
    <property type="molecule type" value="Genomic_DNA"/>
</dbReference>
<evidence type="ECO:0000313" key="8">
    <source>
        <dbReference type="EMBL" id="TMQ64994.1"/>
    </source>
</evidence>
<evidence type="ECO:0000256" key="4">
    <source>
        <dbReference type="ARBA" id="ARBA00022989"/>
    </source>
</evidence>
<dbReference type="AlphaFoldDB" id="A0A538TMZ9"/>
<protein>
    <submittedName>
        <fullName evidence="8">DUF2156 domain-containing protein</fullName>
    </submittedName>
</protein>
<keyword evidence="4 6" id="KW-1133">Transmembrane helix</keyword>
<evidence type="ECO:0000256" key="3">
    <source>
        <dbReference type="ARBA" id="ARBA00022692"/>
    </source>
</evidence>
<sequence>MRTSFYMASYSRLTGASSQKSSVRKFARATLATALPGRRRRPRARSARAKVAVMAMRSRSQSAAARGTGRGSSAAAPRAWRRPILALAVAVMGFIDLFSALLSHPPDRLLALRHLIPTDVLDTSRTFTLLAGALLLVTAWGLRRGKRRAFVIALFLCALSVPVNLLKAFDFEEATVAAALLFALGVSADEFRVQSRELSAAALRSRALWATLALVAYAVAGSWAIKLLYGYQPSLGRAFADAAYRMFGIGDPVTMVPRHLAPAAQRIVTWYLRSLPVLSLTLVVGMALAALRPAAHRGRQRAATDHVLDLLRQHGDSSVCFFALDDDTDYFFSANRRAVVAYRFESDTLLGIGDPIGPPEEMRPLLTDFAAHCRERDWQFAFFQARPERLPLYRELGLRTLHIGEDPVLWTDRFTLEGGAVGEARRAARKAEGAGLEVRHFFPDCSPLDAADNQGLVDQMRTISHEWLRAHHGGEKGFCMGRFDPDRLRDGWVAAAWNPRLHRLEGFVTWVPIWARRGWALDLIRRRADAASGTTELLVTRSVEAARARGDAMLSLSLSALIQVDPEPGHAGAAGREATDASGRAALAAVPAAAEPDRAREFLMEHLARFYDFKGLFRWKKKFNPSFEDRYLVYPGPLALPRVALALVRAQSPGGLLSYLRGQPWPMRRESRATGTSGNQS</sequence>
<keyword evidence="3 6" id="KW-0812">Transmembrane</keyword>
<feature type="transmembrane region" description="Helical" evidence="6">
    <location>
        <begin position="84"/>
        <end position="103"/>
    </location>
</feature>
<keyword evidence="5 6" id="KW-0472">Membrane</keyword>
<gene>
    <name evidence="8" type="ORF">E6K78_08560</name>
</gene>
<reference evidence="8 9" key="1">
    <citation type="journal article" date="2019" name="Nat. Microbiol.">
        <title>Mediterranean grassland soil C-N compound turnover is dependent on rainfall and depth, and is mediated by genomically divergent microorganisms.</title>
        <authorList>
            <person name="Diamond S."/>
            <person name="Andeer P.F."/>
            <person name="Li Z."/>
            <person name="Crits-Christoph A."/>
            <person name="Burstein D."/>
            <person name="Anantharaman K."/>
            <person name="Lane K.R."/>
            <person name="Thomas B.C."/>
            <person name="Pan C."/>
            <person name="Northen T.R."/>
            <person name="Banfield J.F."/>
        </authorList>
    </citation>
    <scope>NUCLEOTIDE SEQUENCE [LARGE SCALE GENOMIC DNA]</scope>
    <source>
        <strain evidence="8">WS_8</strain>
    </source>
</reference>
<keyword evidence="2" id="KW-1003">Cell membrane</keyword>